<comment type="caution">
    <text evidence="1">The sequence shown here is derived from an EMBL/GenBank/DDBJ whole genome shotgun (WGS) entry which is preliminary data.</text>
</comment>
<evidence type="ECO:0000313" key="1">
    <source>
        <dbReference type="EMBL" id="KAG5166920.1"/>
    </source>
</evidence>
<sequence>MIILPMEIVDQIMHNAAQILQSHPLGASSIALQSHRYRSVAHRETFSTVIFQQQPTALGKGDVHRIQELADLIAGSTRVPTLPGVDTFIASLSIRLSPYQGDYRSSIVTQSLTTIFDHLFREPVLLNTPVRRLVLTSSTWSNGKPLERSIRSMIETSYINSLHLEDSFYVPIGIILGSNVEDFNLNRSIIPDRNDPIKKCHSVSLKSLSITGGSVNKITFEDLTIAICGQNLLAPDTFSYLKKFTICVSSPALAVSVVNSTKVLETLILHDANRLFPSEASEKPAIEFRLLHFLKELNITYHRTIDNKNPQVSPVTFLGEKAPPLLETVTLNITIHSYLRAPFPPPADDLKAAVEERREISEWDRYLFSLAGFCRLKRIRVKLLVIRHVSLGGENWSDRGPSWDEAWCPYFMDAFPMCKEAYGDVLVAYSSSWYLVG</sequence>
<reference evidence="1" key="1">
    <citation type="submission" date="2021-02" db="EMBL/GenBank/DDBJ databases">
        <title>Psilocybe cubensis genome.</title>
        <authorList>
            <person name="Mckernan K.J."/>
            <person name="Crawford S."/>
            <person name="Trippe A."/>
            <person name="Kane L.T."/>
            <person name="Mclaughlin S."/>
        </authorList>
    </citation>
    <scope>NUCLEOTIDE SEQUENCE [LARGE SCALE GENOMIC DNA]</scope>
    <source>
        <strain evidence="1">MGC-MH-2018</strain>
    </source>
</reference>
<name>A0A8H7XWG8_PSICU</name>
<dbReference type="EMBL" id="JAFIQS010000007">
    <property type="protein sequence ID" value="KAG5166920.1"/>
    <property type="molecule type" value="Genomic_DNA"/>
</dbReference>
<proteinExistence type="predicted"/>
<gene>
    <name evidence="1" type="ORF">JR316_007257</name>
</gene>
<dbReference type="OrthoDB" id="3131706at2759"/>
<protein>
    <submittedName>
        <fullName evidence="1">Uncharacterized protein</fullName>
    </submittedName>
</protein>
<organism evidence="1">
    <name type="scientific">Psilocybe cubensis</name>
    <name type="common">Psychedelic mushroom</name>
    <name type="synonym">Stropharia cubensis</name>
    <dbReference type="NCBI Taxonomy" id="181762"/>
    <lineage>
        <taxon>Eukaryota</taxon>
        <taxon>Fungi</taxon>
        <taxon>Dikarya</taxon>
        <taxon>Basidiomycota</taxon>
        <taxon>Agaricomycotina</taxon>
        <taxon>Agaricomycetes</taxon>
        <taxon>Agaricomycetidae</taxon>
        <taxon>Agaricales</taxon>
        <taxon>Agaricineae</taxon>
        <taxon>Strophariaceae</taxon>
        <taxon>Psilocybe</taxon>
    </lineage>
</organism>
<accession>A0A8H7XWG8</accession>
<dbReference type="AlphaFoldDB" id="A0A8H7XWG8"/>